<protein>
    <submittedName>
        <fullName evidence="1">Uncharacterized protein</fullName>
    </submittedName>
</protein>
<keyword evidence="2" id="KW-1185">Reference proteome</keyword>
<proteinExistence type="predicted"/>
<sequence length="96" mass="11228">MVQDAFICLLHSFMNREQSACIRSRKSDKAFVIFLQYSQLRLGTETPMRYTLFGENEPEIFCATQWIFFEAKVHNWHASRIAVHDPVTGAQDDDDR</sequence>
<reference evidence="2" key="1">
    <citation type="journal article" date="2011" name="PLoS Genet.">
        <title>Genomic analysis of the necrotrophic fungal pathogens Sclerotinia sclerotiorum and Botrytis cinerea.</title>
        <authorList>
            <person name="Amselem J."/>
            <person name="Cuomo C.A."/>
            <person name="van Kan J.A."/>
            <person name="Viaud M."/>
            <person name="Benito E.P."/>
            <person name="Couloux A."/>
            <person name="Coutinho P.M."/>
            <person name="de Vries R.P."/>
            <person name="Dyer P.S."/>
            <person name="Fillinger S."/>
            <person name="Fournier E."/>
            <person name="Gout L."/>
            <person name="Hahn M."/>
            <person name="Kohn L."/>
            <person name="Lapalu N."/>
            <person name="Plummer K.M."/>
            <person name="Pradier J.M."/>
            <person name="Quevillon E."/>
            <person name="Sharon A."/>
            <person name="Simon A."/>
            <person name="ten Have A."/>
            <person name="Tudzynski B."/>
            <person name="Tudzynski P."/>
            <person name="Wincker P."/>
            <person name="Andrew M."/>
            <person name="Anthouard V."/>
            <person name="Beever R.E."/>
            <person name="Beffa R."/>
            <person name="Benoit I."/>
            <person name="Bouzid O."/>
            <person name="Brault B."/>
            <person name="Chen Z."/>
            <person name="Choquer M."/>
            <person name="Collemare J."/>
            <person name="Cotton P."/>
            <person name="Danchin E.G."/>
            <person name="Da Silva C."/>
            <person name="Gautier A."/>
            <person name="Giraud C."/>
            <person name="Giraud T."/>
            <person name="Gonzalez C."/>
            <person name="Grossetete S."/>
            <person name="Guldener U."/>
            <person name="Henrissat B."/>
            <person name="Howlett B.J."/>
            <person name="Kodira C."/>
            <person name="Kretschmer M."/>
            <person name="Lappartient A."/>
            <person name="Leroch M."/>
            <person name="Levis C."/>
            <person name="Mauceli E."/>
            <person name="Neuveglise C."/>
            <person name="Oeser B."/>
            <person name="Pearson M."/>
            <person name="Poulain J."/>
            <person name="Poussereau N."/>
            <person name="Quesneville H."/>
            <person name="Rascle C."/>
            <person name="Schumacher J."/>
            <person name="Segurens B."/>
            <person name="Sexton A."/>
            <person name="Silva E."/>
            <person name="Sirven C."/>
            <person name="Soanes D.M."/>
            <person name="Talbot N.J."/>
            <person name="Templeton M."/>
            <person name="Yandava C."/>
            <person name="Yarden O."/>
            <person name="Zeng Q."/>
            <person name="Rollins J.A."/>
            <person name="Lebrun M.H."/>
            <person name="Dickman M."/>
        </authorList>
    </citation>
    <scope>NUCLEOTIDE SEQUENCE [LARGE SCALE GENOMIC DNA]</scope>
    <source>
        <strain evidence="2">ATCC 18683 / 1980 / Ss-1</strain>
    </source>
</reference>
<dbReference type="HOGENOM" id="CLU_2361019_0_0_1"/>
<gene>
    <name evidence="1" type="ORF">SS1G_11182</name>
</gene>
<dbReference type="AlphaFoldDB" id="A7F0R3"/>
<dbReference type="EMBL" id="CH476637">
    <property type="protein sequence ID" value="EDN95305.1"/>
    <property type="molecule type" value="Genomic_DNA"/>
</dbReference>
<evidence type="ECO:0000313" key="2">
    <source>
        <dbReference type="Proteomes" id="UP000001312"/>
    </source>
</evidence>
<name>A7F0R3_SCLS1</name>
<organism evidence="1 2">
    <name type="scientific">Sclerotinia sclerotiorum (strain ATCC 18683 / 1980 / Ss-1)</name>
    <name type="common">White mold</name>
    <name type="synonym">Whetzelinia sclerotiorum</name>
    <dbReference type="NCBI Taxonomy" id="665079"/>
    <lineage>
        <taxon>Eukaryota</taxon>
        <taxon>Fungi</taxon>
        <taxon>Dikarya</taxon>
        <taxon>Ascomycota</taxon>
        <taxon>Pezizomycotina</taxon>
        <taxon>Leotiomycetes</taxon>
        <taxon>Helotiales</taxon>
        <taxon>Sclerotiniaceae</taxon>
        <taxon>Sclerotinia</taxon>
    </lineage>
</organism>
<dbReference type="Proteomes" id="UP000001312">
    <property type="component" value="Unassembled WGS sequence"/>
</dbReference>
<dbReference type="InParanoid" id="A7F0R3"/>
<dbReference type="GeneID" id="5483929"/>
<dbReference type="RefSeq" id="XP_001587940.1">
    <property type="nucleotide sequence ID" value="XM_001587890.1"/>
</dbReference>
<evidence type="ECO:0000313" key="1">
    <source>
        <dbReference type="EMBL" id="EDN95305.1"/>
    </source>
</evidence>
<accession>A7F0R3</accession>
<dbReference type="KEGG" id="ssl:SS1G_11182"/>